<gene>
    <name evidence="8" type="ORF">GCM10023153_06430</name>
</gene>
<evidence type="ECO:0000256" key="7">
    <source>
        <dbReference type="SAM" id="Phobius"/>
    </source>
</evidence>
<dbReference type="Pfam" id="PF04226">
    <property type="entry name" value="Transgly_assoc"/>
    <property type="match status" value="1"/>
</dbReference>
<protein>
    <submittedName>
        <fullName evidence="8">GlsB/YeaQ/YmgE family stress response membrane protein</fullName>
    </submittedName>
</protein>
<feature type="transmembrane region" description="Helical" evidence="7">
    <location>
        <begin position="29"/>
        <end position="48"/>
    </location>
</feature>
<dbReference type="PANTHER" id="PTHR33884:SF3">
    <property type="entry name" value="UPF0410 PROTEIN YMGE"/>
    <property type="match status" value="1"/>
</dbReference>
<dbReference type="RefSeq" id="WP_159901589.1">
    <property type="nucleotide sequence ID" value="NZ_BAABFX010000010.1"/>
</dbReference>
<comment type="similarity">
    <text evidence="2">Belongs to the UPF0410 family.</text>
</comment>
<dbReference type="PANTHER" id="PTHR33884">
    <property type="entry name" value="UPF0410 PROTEIN YMGE"/>
    <property type="match status" value="1"/>
</dbReference>
<comment type="subcellular location">
    <subcellularLocation>
        <location evidence="1">Cell membrane</location>
        <topology evidence="1">Multi-pass membrane protein</topology>
    </subcellularLocation>
</comment>
<evidence type="ECO:0000256" key="6">
    <source>
        <dbReference type="ARBA" id="ARBA00023136"/>
    </source>
</evidence>
<dbReference type="EMBL" id="BAABFX010000010">
    <property type="protein sequence ID" value="GAA4389812.1"/>
    <property type="molecule type" value="Genomic_DNA"/>
</dbReference>
<comment type="caution">
    <text evidence="8">The sequence shown here is derived from an EMBL/GenBank/DDBJ whole genome shotgun (WGS) entry which is preliminary data.</text>
</comment>
<accession>A0ABP8JF22</accession>
<reference evidence="9" key="1">
    <citation type="journal article" date="2019" name="Int. J. Syst. Evol. Microbiol.">
        <title>The Global Catalogue of Microorganisms (GCM) 10K type strain sequencing project: providing services to taxonomists for standard genome sequencing and annotation.</title>
        <authorList>
            <consortium name="The Broad Institute Genomics Platform"/>
            <consortium name="The Broad Institute Genome Sequencing Center for Infectious Disease"/>
            <person name="Wu L."/>
            <person name="Ma J."/>
        </authorList>
    </citation>
    <scope>NUCLEOTIDE SEQUENCE [LARGE SCALE GENOMIC DNA]</scope>
    <source>
        <strain evidence="9">JCM 17738</strain>
    </source>
</reference>
<feature type="transmembrane region" description="Helical" evidence="7">
    <location>
        <begin position="54"/>
        <end position="77"/>
    </location>
</feature>
<evidence type="ECO:0000313" key="9">
    <source>
        <dbReference type="Proteomes" id="UP001500390"/>
    </source>
</evidence>
<evidence type="ECO:0000256" key="4">
    <source>
        <dbReference type="ARBA" id="ARBA00022692"/>
    </source>
</evidence>
<keyword evidence="6 7" id="KW-0472">Membrane</keyword>
<keyword evidence="5 7" id="KW-1133">Transmembrane helix</keyword>
<dbReference type="InterPro" id="IPR007341">
    <property type="entry name" value="Transgly_assoc"/>
</dbReference>
<evidence type="ECO:0000256" key="5">
    <source>
        <dbReference type="ARBA" id="ARBA00022989"/>
    </source>
</evidence>
<organism evidence="8 9">
    <name type="scientific">Ornithinibacter aureus</name>
    <dbReference type="NCBI Taxonomy" id="622664"/>
    <lineage>
        <taxon>Bacteria</taxon>
        <taxon>Bacillati</taxon>
        <taxon>Actinomycetota</taxon>
        <taxon>Actinomycetes</taxon>
        <taxon>Micrococcales</taxon>
        <taxon>Intrasporangiaceae</taxon>
        <taxon>Ornithinibacter</taxon>
    </lineage>
</organism>
<name>A0ABP8JF22_9MICO</name>
<sequence>MGIIGWIIIGGLAGWVASKIMNTDGQQGIILNIVVGIVGGLLGGWLLGVLGMDMAGAGIIASFLTALLGAVILLFVVKAVTKRA</sequence>
<keyword evidence="4 7" id="KW-0812">Transmembrane</keyword>
<proteinExistence type="inferred from homology"/>
<evidence type="ECO:0000256" key="1">
    <source>
        <dbReference type="ARBA" id="ARBA00004651"/>
    </source>
</evidence>
<keyword evidence="9" id="KW-1185">Reference proteome</keyword>
<keyword evidence="3" id="KW-1003">Cell membrane</keyword>
<evidence type="ECO:0000313" key="8">
    <source>
        <dbReference type="EMBL" id="GAA4389812.1"/>
    </source>
</evidence>
<dbReference type="Proteomes" id="UP001500390">
    <property type="component" value="Unassembled WGS sequence"/>
</dbReference>
<evidence type="ECO:0000256" key="3">
    <source>
        <dbReference type="ARBA" id="ARBA00022475"/>
    </source>
</evidence>
<evidence type="ECO:0000256" key="2">
    <source>
        <dbReference type="ARBA" id="ARBA00011006"/>
    </source>
</evidence>